<evidence type="ECO:0000313" key="1">
    <source>
        <dbReference type="EMBL" id="AJI20292.1"/>
    </source>
</evidence>
<dbReference type="KEGG" id="bmeg:BG04_5484"/>
<dbReference type="Pfam" id="PF04240">
    <property type="entry name" value="Caroten_synth"/>
    <property type="match status" value="1"/>
</dbReference>
<dbReference type="InterPro" id="IPR007354">
    <property type="entry name" value="CruF-like"/>
</dbReference>
<evidence type="ECO:0000313" key="2">
    <source>
        <dbReference type="Proteomes" id="UP000031829"/>
    </source>
</evidence>
<reference evidence="1 2" key="1">
    <citation type="journal article" date="2015" name="Genome Announc.">
        <title>Complete genome sequences for 35 biothreat assay-relevant bacillus species.</title>
        <authorList>
            <person name="Johnson S.L."/>
            <person name="Daligault H.E."/>
            <person name="Davenport K.W."/>
            <person name="Jaissle J."/>
            <person name="Frey K.G."/>
            <person name="Ladner J.T."/>
            <person name="Broomall S.M."/>
            <person name="Bishop-Lilly K.A."/>
            <person name="Bruce D.C."/>
            <person name="Gibbons H.S."/>
            <person name="Coyne S.R."/>
            <person name="Lo C.C."/>
            <person name="Meincke L."/>
            <person name="Munk A.C."/>
            <person name="Koroleva G.I."/>
            <person name="Rosenzweig C.N."/>
            <person name="Palacios G.F."/>
            <person name="Redden C.L."/>
            <person name="Minogue T.D."/>
            <person name="Chain P.S."/>
        </authorList>
    </citation>
    <scope>NUCLEOTIDE SEQUENCE [LARGE SCALE GENOMIC DNA]</scope>
    <source>
        <strain evidence="2">ATCC 14581 / DSM 32 / JCM 2506 / NBRC 15308 / NCIMB 9376 / NCTC 10342 / NRRL B-14308 / VKM B-512</strain>
    </source>
</reference>
<proteinExistence type="predicted"/>
<dbReference type="HOGENOM" id="CLU_070738_1_0_9"/>
<dbReference type="Proteomes" id="UP000031829">
    <property type="component" value="Chromosome"/>
</dbReference>
<accession>A0A0B6AGX5</accession>
<dbReference type="PANTHER" id="PTHR39419">
    <property type="entry name" value="SLL0814 PROTEIN"/>
    <property type="match status" value="1"/>
</dbReference>
<dbReference type="PANTHER" id="PTHR39419:SF1">
    <property type="entry name" value="SLL0814 PROTEIN"/>
    <property type="match status" value="1"/>
</dbReference>
<organism evidence="1 2">
    <name type="scientific">Priestia megaterium (strain ATCC 14581 / DSM 32 / CCUG 1817 / JCM 2506 / NBRC 15308 / NCIMB 9376 / NCTC 10342 / NRRL B-14308 / VKM B-512 / Ford 19)</name>
    <name type="common">Bacillus megaterium</name>
    <dbReference type="NCBI Taxonomy" id="1348623"/>
    <lineage>
        <taxon>Bacteria</taxon>
        <taxon>Bacillati</taxon>
        <taxon>Bacillota</taxon>
        <taxon>Bacilli</taxon>
        <taxon>Bacillales</taxon>
        <taxon>Bacillaceae</taxon>
        <taxon>Priestia</taxon>
    </lineage>
</organism>
<dbReference type="AlphaFoldDB" id="A0A0B6AGX5"/>
<sequence>MITNGIYRFFLIWYVCGVVLLSFDLLPSWLEWANAVFLHLSSLLALIYLAKAYGVRRALLVAIFVTGASIYIESLGVKYGFLFGSYDYEKDFGAKILGVPLTIGSAWFMVVVTSRILALGIMKRMELPFIVHGIAYAVISSLFAVIMDLAIDPVAYVVKQYWVWEGDSFYYNIPLSNFSGWFLLSFFIQLVVYFFLAKSPKEENPVWEKRMVFLYSAVVMMFVIVALANGLWLVVWLTMIPFLILYIVYKKETRL</sequence>
<evidence type="ECO:0008006" key="3">
    <source>
        <dbReference type="Google" id="ProtNLM"/>
    </source>
</evidence>
<dbReference type="EMBL" id="CP009920">
    <property type="protein sequence ID" value="AJI20292.1"/>
    <property type="molecule type" value="Genomic_DNA"/>
</dbReference>
<dbReference type="RefSeq" id="WP_034650879.1">
    <property type="nucleotide sequence ID" value="NZ_BCVB01000006.1"/>
</dbReference>
<name>A0A0B6AGX5_PRIM2</name>
<dbReference type="GeneID" id="93643429"/>
<protein>
    <recommendedName>
        <fullName evidence="3">Carotenoid biosynthesis protein</fullName>
    </recommendedName>
</protein>
<gene>
    <name evidence="1" type="ORF">BG04_5484</name>
</gene>